<evidence type="ECO:0000313" key="2">
    <source>
        <dbReference type="EMBL" id="CAF3544961.1"/>
    </source>
</evidence>
<proteinExistence type="predicted"/>
<accession>A0A8S2GVP6</accession>
<reference evidence="2" key="1">
    <citation type="submission" date="2021-02" db="EMBL/GenBank/DDBJ databases">
        <authorList>
            <person name="Nowell W R."/>
        </authorList>
    </citation>
    <scope>NUCLEOTIDE SEQUENCE</scope>
</reference>
<sequence>MPTSVNERKVVKYYQLKYKDDEFVLGTINEFEENTEKAIWETHDCFLFRLLNRALQSGDIELTLLLSFFMNNLMDKINTTDFACVGELIVTVYRGENLASNELSLFKQRIGCLVSNNTFLWTVFDRHMALISSRAQEETLKSETVVFEIDITLKHNRQGFAAFLGEYGSYGNAKDLLIAPGTVFRIDNIKQMDDVWYLKMTLYDDDSNLDQLNDYFDVIFLQLCEILRRIPPGENRYSKRILDKCRFYYVNSPKELSNINEFEQSYSSHDAIRWYTKDSFLYRVLNSALRSNDMNTIIDLRFFILDLYDQLTKIQSEYLRSLPADSTELTLFRGQFMTTDELRRIKRSVHRFISVPTFFSTSLCRAVALMFSGGGLRRPLYESVLFVIKINLAQLDSNRPVFAHIKNLSEISDEDEILLAPGAIFRLDSVRKEANSVWWIELTLWSGRKELHNLNEYLSVMYHQ</sequence>
<evidence type="ECO:0000313" key="1">
    <source>
        <dbReference type="EMBL" id="CAF0764913.1"/>
    </source>
</evidence>
<dbReference type="PROSITE" id="PS51996">
    <property type="entry name" value="TR_MART"/>
    <property type="match status" value="1"/>
</dbReference>
<gene>
    <name evidence="1" type="ORF">OVA965_LOCUS2757</name>
    <name evidence="2" type="ORF">TMI583_LOCUS2756</name>
</gene>
<dbReference type="SUPFAM" id="SSF56399">
    <property type="entry name" value="ADP-ribosylation"/>
    <property type="match status" value="2"/>
</dbReference>
<name>A0A8S2GVP6_9BILA</name>
<comment type="caution">
    <text evidence="2">The sequence shown here is derived from an EMBL/GenBank/DDBJ whole genome shotgun (WGS) entry which is preliminary data.</text>
</comment>
<dbReference type="Proteomes" id="UP000682733">
    <property type="component" value="Unassembled WGS sequence"/>
</dbReference>
<dbReference type="Gene3D" id="3.90.176.10">
    <property type="entry name" value="Toxin ADP-ribosyltransferase, Chain A, domain 1"/>
    <property type="match status" value="2"/>
</dbReference>
<protein>
    <submittedName>
        <fullName evidence="2">Uncharacterized protein</fullName>
    </submittedName>
</protein>
<organism evidence="2 3">
    <name type="scientific">Didymodactylos carnosus</name>
    <dbReference type="NCBI Taxonomy" id="1234261"/>
    <lineage>
        <taxon>Eukaryota</taxon>
        <taxon>Metazoa</taxon>
        <taxon>Spiralia</taxon>
        <taxon>Gnathifera</taxon>
        <taxon>Rotifera</taxon>
        <taxon>Eurotatoria</taxon>
        <taxon>Bdelloidea</taxon>
        <taxon>Philodinida</taxon>
        <taxon>Philodinidae</taxon>
        <taxon>Didymodactylos</taxon>
    </lineage>
</organism>
<dbReference type="EMBL" id="CAJNOK010000612">
    <property type="protein sequence ID" value="CAF0764913.1"/>
    <property type="molecule type" value="Genomic_DNA"/>
</dbReference>
<dbReference type="EMBL" id="CAJOBA010000612">
    <property type="protein sequence ID" value="CAF3544961.1"/>
    <property type="molecule type" value="Genomic_DNA"/>
</dbReference>
<evidence type="ECO:0000313" key="3">
    <source>
        <dbReference type="Proteomes" id="UP000682733"/>
    </source>
</evidence>
<dbReference type="Proteomes" id="UP000677228">
    <property type="component" value="Unassembled WGS sequence"/>
</dbReference>
<dbReference type="AlphaFoldDB" id="A0A8S2GVP6"/>